<comment type="caution">
    <text evidence="4">The sequence shown here is derived from an EMBL/GenBank/DDBJ whole genome shotgun (WGS) entry which is preliminary data.</text>
</comment>
<proteinExistence type="predicted"/>
<dbReference type="InterPro" id="IPR006598">
    <property type="entry name" value="CAP10"/>
</dbReference>
<dbReference type="RefSeq" id="XP_069205228.1">
    <property type="nucleotide sequence ID" value="XM_069357291.1"/>
</dbReference>
<dbReference type="Proteomes" id="UP001565368">
    <property type="component" value="Unassembled WGS sequence"/>
</dbReference>
<dbReference type="InterPro" id="IPR002052">
    <property type="entry name" value="DNA_methylase_N6_adenine_CS"/>
</dbReference>
<protein>
    <recommendedName>
        <fullName evidence="3">Glycosyl transferase CAP10 domain-containing protein</fullName>
    </recommendedName>
</protein>
<evidence type="ECO:0000256" key="2">
    <source>
        <dbReference type="SAM" id="SignalP"/>
    </source>
</evidence>
<dbReference type="EMBL" id="JBBXJM010000007">
    <property type="protein sequence ID" value="KAL1405284.1"/>
    <property type="molecule type" value="Genomic_DNA"/>
</dbReference>
<keyword evidence="2" id="KW-0732">Signal</keyword>
<sequence>MLRPNRLLLVLSAVLVLYVLHAVLTSDGPEPGAVSSSQRARVRRQQKPLSDSTNTKPVKHQPHPLATSNQEFDHPDVEVDAAGNFEFVPSKHKQHPIDILVARAKQHVRAIENRINAITDVADAAADYEREFKMKPPRGFDNWYKFTQQAVPRNVAAGSMYPLAHKPFEQFLSLSPKEVRKRIEAGSVKGGHFTLTFVPEGEGDEGTACPEDGSWLPKDWHDRGRGRLKVGGPMGWKWRCNNTITLLAPLLPKFPQEMFSMDPPFTMVFNAHDGPNGMVHRSFQDRAEAMGRSGKVWQDGQLSNIESSMRNTNGWQWACPDNTPLKESAIDVVLNDEQQPSKRSQASAKKFVADFYKSTDICHNPQFRDLHAFALKDERIYNNPLSPVVSVCRTLRNSDLAGIPLDAVYQNPPYLEWEKKTDAKLFWRGSATGISQNKNMPWRQSQRQRLHYFANNKTEGSAPIIVGRSSGPVVEEYPVKQMVAEWFDIGLAGKPHQCSDDDGTCEEVRNEFEWREPVRGNKGLLYKYVIDVDGNGWSSRFRRLLSGNNVVLKSTAFPEWFNDILVPWYHYVPIQTDYSDVFDIMAYFRGAPDGSTAGRDDVAREISKNAMEFVHNHWRVSDMHAYFFLVVLEYWRMFAEDREWASYSA</sequence>
<evidence type="ECO:0000313" key="5">
    <source>
        <dbReference type="Proteomes" id="UP001565368"/>
    </source>
</evidence>
<feature type="compositionally biased region" description="Polar residues" evidence="1">
    <location>
        <begin position="47"/>
        <end position="56"/>
    </location>
</feature>
<evidence type="ECO:0000256" key="1">
    <source>
        <dbReference type="SAM" id="MobiDB-lite"/>
    </source>
</evidence>
<dbReference type="PANTHER" id="PTHR12203">
    <property type="entry name" value="KDEL LYS-ASP-GLU-LEU CONTAINING - RELATED"/>
    <property type="match status" value="1"/>
</dbReference>
<organism evidence="4 5">
    <name type="scientific">Vanrija albida</name>
    <dbReference type="NCBI Taxonomy" id="181172"/>
    <lineage>
        <taxon>Eukaryota</taxon>
        <taxon>Fungi</taxon>
        <taxon>Dikarya</taxon>
        <taxon>Basidiomycota</taxon>
        <taxon>Agaricomycotina</taxon>
        <taxon>Tremellomycetes</taxon>
        <taxon>Trichosporonales</taxon>
        <taxon>Trichosporonaceae</taxon>
        <taxon>Vanrija</taxon>
    </lineage>
</organism>
<feature type="chain" id="PRO_5045835809" description="Glycosyl transferase CAP10 domain-containing protein" evidence="2">
    <location>
        <begin position="26"/>
        <end position="649"/>
    </location>
</feature>
<dbReference type="InterPro" id="IPR051091">
    <property type="entry name" value="O-Glucosyltr/Glycosyltrsf_90"/>
</dbReference>
<evidence type="ECO:0000259" key="3">
    <source>
        <dbReference type="SMART" id="SM00672"/>
    </source>
</evidence>
<dbReference type="PROSITE" id="PS00092">
    <property type="entry name" value="N6_MTASE"/>
    <property type="match status" value="1"/>
</dbReference>
<feature type="signal peptide" evidence="2">
    <location>
        <begin position="1"/>
        <end position="25"/>
    </location>
</feature>
<evidence type="ECO:0000313" key="4">
    <source>
        <dbReference type="EMBL" id="KAL1405284.1"/>
    </source>
</evidence>
<dbReference type="PANTHER" id="PTHR12203:SF118">
    <property type="entry name" value="BETA-1,2-XYLOSYLTRANSFERASE 1"/>
    <property type="match status" value="1"/>
</dbReference>
<dbReference type="SMART" id="SM00672">
    <property type="entry name" value="CAP10"/>
    <property type="match status" value="1"/>
</dbReference>
<name>A0ABR3PS63_9TREE</name>
<dbReference type="Pfam" id="PF05686">
    <property type="entry name" value="Glyco_transf_90"/>
    <property type="match status" value="1"/>
</dbReference>
<feature type="region of interest" description="Disordered" evidence="1">
    <location>
        <begin position="29"/>
        <end position="71"/>
    </location>
</feature>
<dbReference type="GeneID" id="95989954"/>
<accession>A0ABR3PS63</accession>
<reference evidence="4 5" key="1">
    <citation type="submission" date="2023-08" db="EMBL/GenBank/DDBJ databases">
        <title>Annotated Genome Sequence of Vanrija albida AlHP1.</title>
        <authorList>
            <person name="Herzog R."/>
        </authorList>
    </citation>
    <scope>NUCLEOTIDE SEQUENCE [LARGE SCALE GENOMIC DNA]</scope>
    <source>
        <strain evidence="4 5">AlHP1</strain>
    </source>
</reference>
<keyword evidence="5" id="KW-1185">Reference proteome</keyword>
<feature type="domain" description="Glycosyl transferase CAP10" evidence="3">
    <location>
        <begin position="357"/>
        <end position="635"/>
    </location>
</feature>
<gene>
    <name evidence="4" type="ORF">Q8F55_008911</name>
</gene>